<dbReference type="EMBL" id="QGGV01000004">
    <property type="protein sequence ID" value="PWK56519.1"/>
    <property type="molecule type" value="Genomic_DNA"/>
</dbReference>
<comment type="similarity">
    <text evidence="4">Belongs to the Maf family.</text>
</comment>
<dbReference type="AlphaFoldDB" id="A0A316G6D7"/>
<dbReference type="GO" id="GO:0047429">
    <property type="term" value="F:nucleoside triphosphate diphosphatase activity"/>
    <property type="evidence" value="ECO:0007669"/>
    <property type="project" value="UniProtKB-EC"/>
</dbReference>
<keyword evidence="4" id="KW-0963">Cytoplasm</keyword>
<dbReference type="KEGG" id="salo:EF888_21250"/>
<dbReference type="InterPro" id="IPR003697">
    <property type="entry name" value="Maf-like"/>
</dbReference>
<name>A0A316G6D7_9RHOB</name>
<dbReference type="PANTHER" id="PTHR43213">
    <property type="entry name" value="BIFUNCTIONAL DTTP/UTP PYROPHOSPHATASE/METHYLTRANSFERASE PROTEIN-RELATED"/>
    <property type="match status" value="1"/>
</dbReference>
<keyword evidence="2 4" id="KW-0378">Hydrolase</keyword>
<dbReference type="SUPFAM" id="SSF52972">
    <property type="entry name" value="ITPase-like"/>
    <property type="match status" value="1"/>
</dbReference>
<keyword evidence="6" id="KW-1185">Reference proteome</keyword>
<dbReference type="PIRSF" id="PIRSF006305">
    <property type="entry name" value="Maf"/>
    <property type="match status" value="1"/>
</dbReference>
<evidence type="ECO:0000256" key="1">
    <source>
        <dbReference type="ARBA" id="ARBA00001968"/>
    </source>
</evidence>
<accession>A0A316G6D7</accession>
<sequence>MVQPLILASGSAIRAELLLRANVPIEILPATVDESAIKASLLAEGASPRDIADALAEAKARKIASKRPEALVLGCDQVLEFDGTILSKPATADDAVAQIQGLRGKRHDLHSAAVVYEGATPLWRYVGHARMWMRDISDAYARDYVDRNWESISTSVGGYKIEEEGVRLFSRIEGDHFTILGLPLLQLLPWLTARGTLPE</sequence>
<proteinExistence type="inferred from homology"/>
<evidence type="ECO:0000313" key="6">
    <source>
        <dbReference type="Proteomes" id="UP000245390"/>
    </source>
</evidence>
<keyword evidence="3 4" id="KW-0546">Nucleotide metabolism</keyword>
<dbReference type="HAMAP" id="MF_00528">
    <property type="entry name" value="Maf"/>
    <property type="match status" value="1"/>
</dbReference>
<dbReference type="Pfam" id="PF02545">
    <property type="entry name" value="Maf"/>
    <property type="match status" value="1"/>
</dbReference>
<dbReference type="InterPro" id="IPR029001">
    <property type="entry name" value="ITPase-like_fam"/>
</dbReference>
<feature type="active site" description="Proton acceptor" evidence="4">
    <location>
        <position position="76"/>
    </location>
</feature>
<evidence type="ECO:0000256" key="4">
    <source>
        <dbReference type="HAMAP-Rule" id="MF_00528"/>
    </source>
</evidence>
<dbReference type="Gene3D" id="3.90.950.10">
    <property type="match status" value="1"/>
</dbReference>
<evidence type="ECO:0000313" key="5">
    <source>
        <dbReference type="EMBL" id="PWK56519.1"/>
    </source>
</evidence>
<dbReference type="OrthoDB" id="9813962at2"/>
<gene>
    <name evidence="5" type="ORF">C8D95_104191</name>
</gene>
<protein>
    <recommendedName>
        <fullName evidence="4">Nucleoside triphosphate pyrophosphatase</fullName>
        <ecNumber evidence="4">3.6.1.9</ecNumber>
    </recommendedName>
    <alternativeName>
        <fullName evidence="4">Nucleotide pyrophosphatase</fullName>
        <shortName evidence="4">Nucleotide PPase</shortName>
    </alternativeName>
</protein>
<comment type="subcellular location">
    <subcellularLocation>
        <location evidence="4">Cytoplasm</location>
    </subcellularLocation>
</comment>
<comment type="function">
    <text evidence="4">Nucleoside triphosphate pyrophosphatase. May have a dual role in cell division arrest and in preventing the incorporation of modified nucleotides into cellular nucleic acids.</text>
</comment>
<comment type="catalytic activity">
    <reaction evidence="4">
        <text>a ribonucleoside 5'-triphosphate + H2O = a ribonucleoside 5'-phosphate + diphosphate + H(+)</text>
        <dbReference type="Rhea" id="RHEA:23996"/>
        <dbReference type="ChEBI" id="CHEBI:15377"/>
        <dbReference type="ChEBI" id="CHEBI:15378"/>
        <dbReference type="ChEBI" id="CHEBI:33019"/>
        <dbReference type="ChEBI" id="CHEBI:58043"/>
        <dbReference type="ChEBI" id="CHEBI:61557"/>
        <dbReference type="EC" id="3.6.1.9"/>
    </reaction>
</comment>
<comment type="catalytic activity">
    <reaction evidence="4">
        <text>a 2'-deoxyribonucleoside 5'-triphosphate + H2O = a 2'-deoxyribonucleoside 5'-phosphate + diphosphate + H(+)</text>
        <dbReference type="Rhea" id="RHEA:44644"/>
        <dbReference type="ChEBI" id="CHEBI:15377"/>
        <dbReference type="ChEBI" id="CHEBI:15378"/>
        <dbReference type="ChEBI" id="CHEBI:33019"/>
        <dbReference type="ChEBI" id="CHEBI:61560"/>
        <dbReference type="ChEBI" id="CHEBI:65317"/>
        <dbReference type="EC" id="3.6.1.9"/>
    </reaction>
</comment>
<organism evidence="5 6">
    <name type="scientific">Silicimonas algicola</name>
    <dbReference type="NCBI Taxonomy" id="1826607"/>
    <lineage>
        <taxon>Bacteria</taxon>
        <taxon>Pseudomonadati</taxon>
        <taxon>Pseudomonadota</taxon>
        <taxon>Alphaproteobacteria</taxon>
        <taxon>Rhodobacterales</taxon>
        <taxon>Paracoccaceae</taxon>
    </lineage>
</organism>
<dbReference type="PANTHER" id="PTHR43213:SF5">
    <property type="entry name" value="BIFUNCTIONAL DTTP_UTP PYROPHOSPHATASE_METHYLTRANSFERASE PROTEIN-RELATED"/>
    <property type="match status" value="1"/>
</dbReference>
<dbReference type="Proteomes" id="UP000245390">
    <property type="component" value="Unassembled WGS sequence"/>
</dbReference>
<dbReference type="CDD" id="cd00555">
    <property type="entry name" value="Maf"/>
    <property type="match status" value="1"/>
</dbReference>
<comment type="cofactor">
    <cofactor evidence="1 4">
        <name>a divalent metal cation</name>
        <dbReference type="ChEBI" id="CHEBI:60240"/>
    </cofactor>
</comment>
<evidence type="ECO:0000256" key="3">
    <source>
        <dbReference type="ARBA" id="ARBA00023080"/>
    </source>
</evidence>
<comment type="caution">
    <text evidence="4">Lacks conserved residue(s) required for the propagation of feature annotation.</text>
</comment>
<dbReference type="EC" id="3.6.1.9" evidence="4"/>
<evidence type="ECO:0000256" key="2">
    <source>
        <dbReference type="ARBA" id="ARBA00022801"/>
    </source>
</evidence>
<dbReference type="GO" id="GO:0009117">
    <property type="term" value="P:nucleotide metabolic process"/>
    <property type="evidence" value="ECO:0007669"/>
    <property type="project" value="UniProtKB-KW"/>
</dbReference>
<comment type="caution">
    <text evidence="5">The sequence shown here is derived from an EMBL/GenBank/DDBJ whole genome shotgun (WGS) entry which is preliminary data.</text>
</comment>
<reference evidence="5 6" key="1">
    <citation type="submission" date="2018-05" db="EMBL/GenBank/DDBJ databases">
        <title>Genomic Encyclopedia of Type Strains, Phase IV (KMG-IV): sequencing the most valuable type-strain genomes for metagenomic binning, comparative biology and taxonomic classification.</title>
        <authorList>
            <person name="Goeker M."/>
        </authorList>
    </citation>
    <scope>NUCLEOTIDE SEQUENCE [LARGE SCALE GENOMIC DNA]</scope>
    <source>
        <strain evidence="5 6">DSM 103371</strain>
    </source>
</reference>
<dbReference type="GO" id="GO:0005737">
    <property type="term" value="C:cytoplasm"/>
    <property type="evidence" value="ECO:0007669"/>
    <property type="project" value="UniProtKB-SubCell"/>
</dbReference>
<dbReference type="RefSeq" id="WP_109759207.1">
    <property type="nucleotide sequence ID" value="NZ_CP034588.1"/>
</dbReference>